<dbReference type="AlphaFoldDB" id="A0AA36J399"/>
<dbReference type="Proteomes" id="UP001178507">
    <property type="component" value="Unassembled WGS sequence"/>
</dbReference>
<gene>
    <name evidence="1" type="ORF">EVOR1521_LOCUS21689</name>
</gene>
<organism evidence="1 2">
    <name type="scientific">Effrenium voratum</name>
    <dbReference type="NCBI Taxonomy" id="2562239"/>
    <lineage>
        <taxon>Eukaryota</taxon>
        <taxon>Sar</taxon>
        <taxon>Alveolata</taxon>
        <taxon>Dinophyceae</taxon>
        <taxon>Suessiales</taxon>
        <taxon>Symbiodiniaceae</taxon>
        <taxon>Effrenium</taxon>
    </lineage>
</organism>
<name>A0AA36J399_9DINO</name>
<evidence type="ECO:0000313" key="1">
    <source>
        <dbReference type="EMBL" id="CAJ1397738.1"/>
    </source>
</evidence>
<dbReference type="EMBL" id="CAUJNA010003277">
    <property type="protein sequence ID" value="CAJ1397738.1"/>
    <property type="molecule type" value="Genomic_DNA"/>
</dbReference>
<reference evidence="1" key="1">
    <citation type="submission" date="2023-08" db="EMBL/GenBank/DDBJ databases">
        <authorList>
            <person name="Chen Y."/>
            <person name="Shah S."/>
            <person name="Dougan E. K."/>
            <person name="Thang M."/>
            <person name="Chan C."/>
        </authorList>
    </citation>
    <scope>NUCLEOTIDE SEQUENCE</scope>
</reference>
<sequence>MGLKPRVAQLLQALDDLPRWQKIAGLSLAAALAALLSQGVQTEAEAGRFFQVVDPDKGIKLRAAPCLEAEGTGHVLVPLEPFETDEVLEVGAQTFLRLADGRGWAFLRSRTGQVICQELTRAEVENAGGTALQQVEDTLKKDPRVQQQLQVMTTKEREDAIRKMARRVVLDGDS</sequence>
<evidence type="ECO:0000313" key="2">
    <source>
        <dbReference type="Proteomes" id="UP001178507"/>
    </source>
</evidence>
<keyword evidence="2" id="KW-1185">Reference proteome</keyword>
<accession>A0AA36J399</accession>
<proteinExistence type="predicted"/>
<comment type="caution">
    <text evidence="1">The sequence shown here is derived from an EMBL/GenBank/DDBJ whole genome shotgun (WGS) entry which is preliminary data.</text>
</comment>
<protein>
    <submittedName>
        <fullName evidence="1">Uncharacterized protein</fullName>
    </submittedName>
</protein>